<keyword evidence="3" id="KW-0328">Glycosyltransferase</keyword>
<evidence type="ECO:0000256" key="3">
    <source>
        <dbReference type="ARBA" id="ARBA00022676"/>
    </source>
</evidence>
<keyword evidence="9 12" id="KW-0472">Membrane</keyword>
<evidence type="ECO:0000313" key="14">
    <source>
        <dbReference type="Proteomes" id="UP001172457"/>
    </source>
</evidence>
<dbReference type="EMBL" id="JARYMX010000004">
    <property type="protein sequence ID" value="KAJ9550534.1"/>
    <property type="molecule type" value="Genomic_DNA"/>
</dbReference>
<comment type="caution">
    <text evidence="13">The sequence shown here is derived from an EMBL/GenBank/DDBJ whole genome shotgun (WGS) entry which is preliminary data.</text>
</comment>
<evidence type="ECO:0000313" key="13">
    <source>
        <dbReference type="EMBL" id="KAJ9550534.1"/>
    </source>
</evidence>
<evidence type="ECO:0000256" key="2">
    <source>
        <dbReference type="ARBA" id="ARBA00005664"/>
    </source>
</evidence>
<organism evidence="13 14">
    <name type="scientific">Centaurea solstitialis</name>
    <name type="common">yellow star-thistle</name>
    <dbReference type="NCBI Taxonomy" id="347529"/>
    <lineage>
        <taxon>Eukaryota</taxon>
        <taxon>Viridiplantae</taxon>
        <taxon>Streptophyta</taxon>
        <taxon>Embryophyta</taxon>
        <taxon>Tracheophyta</taxon>
        <taxon>Spermatophyta</taxon>
        <taxon>Magnoliopsida</taxon>
        <taxon>eudicotyledons</taxon>
        <taxon>Gunneridae</taxon>
        <taxon>Pentapetalae</taxon>
        <taxon>asterids</taxon>
        <taxon>campanulids</taxon>
        <taxon>Asterales</taxon>
        <taxon>Asteraceae</taxon>
        <taxon>Carduoideae</taxon>
        <taxon>Cardueae</taxon>
        <taxon>Centaureinae</taxon>
        <taxon>Centaurea</taxon>
    </lineage>
</organism>
<comment type="subcellular location">
    <subcellularLocation>
        <location evidence="1">Golgi apparatus membrane</location>
        <topology evidence="1">Single-pass type II membrane protein</topology>
    </subcellularLocation>
</comment>
<evidence type="ECO:0000256" key="9">
    <source>
        <dbReference type="ARBA" id="ARBA00023136"/>
    </source>
</evidence>
<feature type="transmembrane region" description="Helical" evidence="12">
    <location>
        <begin position="12"/>
        <end position="34"/>
    </location>
</feature>
<dbReference type="Pfam" id="PF05637">
    <property type="entry name" value="Glyco_transf_34"/>
    <property type="match status" value="1"/>
</dbReference>
<evidence type="ECO:0000256" key="7">
    <source>
        <dbReference type="ARBA" id="ARBA00022989"/>
    </source>
</evidence>
<evidence type="ECO:0000256" key="8">
    <source>
        <dbReference type="ARBA" id="ARBA00023034"/>
    </source>
</evidence>
<evidence type="ECO:0000256" key="12">
    <source>
        <dbReference type="SAM" id="Phobius"/>
    </source>
</evidence>
<comment type="similarity">
    <text evidence="2">Belongs to the glycosyltransferase 34 family.</text>
</comment>
<keyword evidence="6" id="KW-0735">Signal-anchor</keyword>
<accession>A0AA38WHW0</accession>
<dbReference type="GO" id="GO:0008378">
    <property type="term" value="F:galactosyltransferase activity"/>
    <property type="evidence" value="ECO:0007669"/>
    <property type="project" value="TreeGrafter"/>
</dbReference>
<protein>
    <submittedName>
        <fullName evidence="13">Uncharacterized protein</fullName>
    </submittedName>
</protein>
<evidence type="ECO:0000256" key="6">
    <source>
        <dbReference type="ARBA" id="ARBA00022968"/>
    </source>
</evidence>
<dbReference type="InterPro" id="IPR029044">
    <property type="entry name" value="Nucleotide-diphossugar_trans"/>
</dbReference>
<dbReference type="GO" id="GO:0005768">
    <property type="term" value="C:endosome"/>
    <property type="evidence" value="ECO:0007669"/>
    <property type="project" value="TreeGrafter"/>
</dbReference>
<evidence type="ECO:0000256" key="1">
    <source>
        <dbReference type="ARBA" id="ARBA00004323"/>
    </source>
</evidence>
<evidence type="ECO:0000256" key="5">
    <source>
        <dbReference type="ARBA" id="ARBA00022692"/>
    </source>
</evidence>
<name>A0AA38WHW0_9ASTR</name>
<dbReference type="PANTHER" id="PTHR31311:SF3">
    <property type="entry name" value="GLYCOSYLTRANSFERASE 7-RELATED"/>
    <property type="match status" value="1"/>
</dbReference>
<proteinExistence type="inferred from homology"/>
<keyword evidence="11" id="KW-0175">Coiled coil</keyword>
<evidence type="ECO:0000256" key="11">
    <source>
        <dbReference type="SAM" id="Coils"/>
    </source>
</evidence>
<evidence type="ECO:0000256" key="10">
    <source>
        <dbReference type="ARBA" id="ARBA00023180"/>
    </source>
</evidence>
<dbReference type="Proteomes" id="UP001172457">
    <property type="component" value="Chromosome 4"/>
</dbReference>
<keyword evidence="5 12" id="KW-0812">Transmembrane</keyword>
<dbReference type="Gene3D" id="3.90.550.10">
    <property type="entry name" value="Spore Coat Polysaccharide Biosynthesis Protein SpsA, Chain A"/>
    <property type="match status" value="1"/>
</dbReference>
<keyword evidence="7 12" id="KW-1133">Transmembrane helix</keyword>
<feature type="coiled-coil region" evidence="11">
    <location>
        <begin position="317"/>
        <end position="344"/>
    </location>
</feature>
<dbReference type="AlphaFoldDB" id="A0AA38WHW0"/>
<dbReference type="InterPro" id="IPR008630">
    <property type="entry name" value="Glyco_trans_34"/>
</dbReference>
<keyword evidence="8" id="KW-0333">Golgi apparatus</keyword>
<keyword evidence="10" id="KW-0325">Glycoprotein</keyword>
<reference evidence="13" key="1">
    <citation type="submission" date="2023-03" db="EMBL/GenBank/DDBJ databases">
        <title>Chromosome-scale reference genome and RAD-based genetic map of yellow starthistle (Centaurea solstitialis) reveal putative structural variation and QTLs associated with invader traits.</title>
        <authorList>
            <person name="Reatini B."/>
            <person name="Cang F.A."/>
            <person name="Jiang Q."/>
            <person name="Mckibben M.T.W."/>
            <person name="Barker M.S."/>
            <person name="Rieseberg L.H."/>
            <person name="Dlugosch K.M."/>
        </authorList>
    </citation>
    <scope>NUCLEOTIDE SEQUENCE</scope>
    <source>
        <strain evidence="13">CAN-66</strain>
        <tissue evidence="13">Leaf</tissue>
    </source>
</reference>
<keyword evidence="14" id="KW-1185">Reference proteome</keyword>
<dbReference type="FunFam" id="3.90.550.10:FF:000101">
    <property type="entry name" value="Probable glycosyltransferase 5"/>
    <property type="match status" value="1"/>
</dbReference>
<dbReference type="PANTHER" id="PTHR31311">
    <property type="entry name" value="XYLOGLUCAN 6-XYLOSYLTRANSFERASE 5-RELATED-RELATED"/>
    <property type="match status" value="1"/>
</dbReference>
<dbReference type="GO" id="GO:0005802">
    <property type="term" value="C:trans-Golgi network"/>
    <property type="evidence" value="ECO:0007669"/>
    <property type="project" value="TreeGrafter"/>
</dbReference>
<evidence type="ECO:0000256" key="4">
    <source>
        <dbReference type="ARBA" id="ARBA00022679"/>
    </source>
</evidence>
<dbReference type="GO" id="GO:0000139">
    <property type="term" value="C:Golgi membrane"/>
    <property type="evidence" value="ECO:0007669"/>
    <property type="project" value="UniProtKB-SubCell"/>
</dbReference>
<sequence length="430" mass="50026">MTQIGSPNRKPTVFLLFFAGVLIAFLCLSVIFTYSSSDPIHAHSRSRSTDTCKCAGNDENPPPGFNLGFDPPVLTFYDDPSFGYTFDTPVKNWDKKRRQWLTLHPSFVSGSEERIFLVTGSQSQPCRNPKGDHFLLRFYRNKVDYSRIHGYDIFYNNVLLDPKMVGCWAKLSAVRAAMLAHPEAEWIWWIDEDAAFTDMDFKVPLERYKDRNFVVHGWPREVYEEKNWLGLNAGSFLVRNCQWSLDFLDAWADMGPQSKNHEKWEKILWKTFKHGADDQTALAYLLVKEKEDNLRSKVHIEIEYYLEGYWVVIKDTLKNITDKYAEIEKREKVLRRRHAELVSEAYAKLWEPHLKDAGYGYGSWRRPFVTHFAGCQPCSGKNNPAFSRESCWEAMDKVLNYADNQVLRNYGFTHPDLSNPSVVTPLSFRH</sequence>
<keyword evidence="4" id="KW-0808">Transferase</keyword>
<gene>
    <name evidence="13" type="ORF">OSB04_014579</name>
</gene>